<dbReference type="Pfam" id="PF00249">
    <property type="entry name" value="Myb_DNA-binding"/>
    <property type="match status" value="2"/>
</dbReference>
<evidence type="ECO:0000256" key="2">
    <source>
        <dbReference type="ARBA" id="ARBA00022737"/>
    </source>
</evidence>
<dbReference type="FunFam" id="1.10.10.60:FF:000394">
    <property type="entry name" value="MYB transcription factor"/>
    <property type="match status" value="1"/>
</dbReference>
<comment type="subcellular location">
    <subcellularLocation>
        <location evidence="1">Nucleus</location>
    </subcellularLocation>
</comment>
<accession>A0AAV9E2F6</accession>
<dbReference type="PANTHER" id="PTHR47994:SF5">
    <property type="entry name" value="F14D16.11-RELATED"/>
    <property type="match status" value="1"/>
</dbReference>
<feature type="compositionally biased region" description="Polar residues" evidence="7">
    <location>
        <begin position="165"/>
        <end position="175"/>
    </location>
</feature>
<evidence type="ECO:0000256" key="7">
    <source>
        <dbReference type="SAM" id="MobiDB-lite"/>
    </source>
</evidence>
<feature type="domain" description="Myb-like" evidence="8">
    <location>
        <begin position="62"/>
        <end position="112"/>
    </location>
</feature>
<proteinExistence type="predicted"/>
<dbReference type="SUPFAM" id="SSF46689">
    <property type="entry name" value="Homeodomain-like"/>
    <property type="match status" value="1"/>
</dbReference>
<evidence type="ECO:0000313" key="11">
    <source>
        <dbReference type="Proteomes" id="UP001180020"/>
    </source>
</evidence>
<keyword evidence="3" id="KW-0805">Transcription regulation</keyword>
<evidence type="ECO:0000259" key="8">
    <source>
        <dbReference type="PROSITE" id="PS50090"/>
    </source>
</evidence>
<dbReference type="EMBL" id="JAUJYO010000010">
    <property type="protein sequence ID" value="KAK1307053.1"/>
    <property type="molecule type" value="Genomic_DNA"/>
</dbReference>
<reference evidence="10" key="1">
    <citation type="journal article" date="2023" name="Nat. Commun.">
        <title>Diploid and tetraploid genomes of Acorus and the evolution of monocots.</title>
        <authorList>
            <person name="Ma L."/>
            <person name="Liu K.W."/>
            <person name="Li Z."/>
            <person name="Hsiao Y.Y."/>
            <person name="Qi Y."/>
            <person name="Fu T."/>
            <person name="Tang G.D."/>
            <person name="Zhang D."/>
            <person name="Sun W.H."/>
            <person name="Liu D.K."/>
            <person name="Li Y."/>
            <person name="Chen G.Z."/>
            <person name="Liu X.D."/>
            <person name="Liao X.Y."/>
            <person name="Jiang Y.T."/>
            <person name="Yu X."/>
            <person name="Hao Y."/>
            <person name="Huang J."/>
            <person name="Zhao X.W."/>
            <person name="Ke S."/>
            <person name="Chen Y.Y."/>
            <person name="Wu W.L."/>
            <person name="Hsu J.L."/>
            <person name="Lin Y.F."/>
            <person name="Huang M.D."/>
            <person name="Li C.Y."/>
            <person name="Huang L."/>
            <person name="Wang Z.W."/>
            <person name="Zhao X."/>
            <person name="Zhong W.Y."/>
            <person name="Peng D.H."/>
            <person name="Ahmad S."/>
            <person name="Lan S."/>
            <person name="Zhang J.S."/>
            <person name="Tsai W.C."/>
            <person name="Van de Peer Y."/>
            <person name="Liu Z.J."/>
        </authorList>
    </citation>
    <scope>NUCLEOTIDE SEQUENCE</scope>
    <source>
        <strain evidence="10">CP</strain>
    </source>
</reference>
<evidence type="ECO:0000259" key="9">
    <source>
        <dbReference type="PROSITE" id="PS51294"/>
    </source>
</evidence>
<reference evidence="10" key="2">
    <citation type="submission" date="2023-06" db="EMBL/GenBank/DDBJ databases">
        <authorList>
            <person name="Ma L."/>
            <person name="Liu K.-W."/>
            <person name="Li Z."/>
            <person name="Hsiao Y.-Y."/>
            <person name="Qi Y."/>
            <person name="Fu T."/>
            <person name="Tang G."/>
            <person name="Zhang D."/>
            <person name="Sun W.-H."/>
            <person name="Liu D.-K."/>
            <person name="Li Y."/>
            <person name="Chen G.-Z."/>
            <person name="Liu X.-D."/>
            <person name="Liao X.-Y."/>
            <person name="Jiang Y.-T."/>
            <person name="Yu X."/>
            <person name="Hao Y."/>
            <person name="Huang J."/>
            <person name="Zhao X.-W."/>
            <person name="Ke S."/>
            <person name="Chen Y.-Y."/>
            <person name="Wu W.-L."/>
            <person name="Hsu J.-L."/>
            <person name="Lin Y.-F."/>
            <person name="Huang M.-D."/>
            <person name="Li C.-Y."/>
            <person name="Huang L."/>
            <person name="Wang Z.-W."/>
            <person name="Zhao X."/>
            <person name="Zhong W.-Y."/>
            <person name="Peng D.-H."/>
            <person name="Ahmad S."/>
            <person name="Lan S."/>
            <person name="Zhang J.-S."/>
            <person name="Tsai W.-C."/>
            <person name="Van De Peer Y."/>
            <person name="Liu Z.-J."/>
        </authorList>
    </citation>
    <scope>NUCLEOTIDE SEQUENCE</scope>
    <source>
        <strain evidence="10">CP</strain>
        <tissue evidence="10">Leaves</tissue>
    </source>
</reference>
<feature type="domain" description="Myb-like" evidence="8">
    <location>
        <begin position="9"/>
        <end position="61"/>
    </location>
</feature>
<sequence length="237" mass="26385">MGRQPCCDKHMVKKGPWTVEEDRKLVQFMFTNQPCRWRALPKLAGLARCGKSCRLRWKNYLQPDLKRGCFSQAEEHLIIDLHASLGNRWSKMAARLPGRTDNEIKNHWNTHIKKRLIKLGIDPVTHQPLIKPANAAAAAAQTTTVDPPPSSAEAHTAASTENSTPINTGHGSDCTSGTDRGASMIGCLWGAEDEGAFPIDEDDELWALSSNGSGFSVWDRDNCMEMFDCDDLGMNYW</sequence>
<dbReference type="GO" id="GO:0000976">
    <property type="term" value="F:transcription cis-regulatory region binding"/>
    <property type="evidence" value="ECO:0007669"/>
    <property type="project" value="UniProtKB-ARBA"/>
</dbReference>
<name>A0AAV9E2F6_ACOCL</name>
<dbReference type="InterPro" id="IPR009057">
    <property type="entry name" value="Homeodomain-like_sf"/>
</dbReference>
<dbReference type="AlphaFoldDB" id="A0AAV9E2F6"/>
<dbReference type="PROSITE" id="PS50090">
    <property type="entry name" value="MYB_LIKE"/>
    <property type="match status" value="2"/>
</dbReference>
<evidence type="ECO:0000256" key="1">
    <source>
        <dbReference type="ARBA" id="ARBA00004123"/>
    </source>
</evidence>
<feature type="region of interest" description="Disordered" evidence="7">
    <location>
        <begin position="133"/>
        <end position="175"/>
    </location>
</feature>
<dbReference type="FunFam" id="1.10.10.60:FF:000015">
    <property type="entry name" value="Transcription factor RAX3"/>
    <property type="match status" value="1"/>
</dbReference>
<dbReference type="CDD" id="cd00167">
    <property type="entry name" value="SANT"/>
    <property type="match status" value="2"/>
</dbReference>
<protein>
    <submittedName>
        <fullName evidence="10">Protein ODORANT1</fullName>
    </submittedName>
</protein>
<keyword evidence="6" id="KW-0539">Nucleus</keyword>
<gene>
    <name evidence="10" type="primary">ODO1</name>
    <name evidence="10" type="ORF">QJS10_CPA10g00823</name>
</gene>
<organism evidence="10 11">
    <name type="scientific">Acorus calamus</name>
    <name type="common">Sweet flag</name>
    <dbReference type="NCBI Taxonomy" id="4465"/>
    <lineage>
        <taxon>Eukaryota</taxon>
        <taxon>Viridiplantae</taxon>
        <taxon>Streptophyta</taxon>
        <taxon>Embryophyta</taxon>
        <taxon>Tracheophyta</taxon>
        <taxon>Spermatophyta</taxon>
        <taxon>Magnoliopsida</taxon>
        <taxon>Liliopsida</taxon>
        <taxon>Acoraceae</taxon>
        <taxon>Acorus</taxon>
    </lineage>
</organism>
<feature type="domain" description="HTH myb-type" evidence="9">
    <location>
        <begin position="62"/>
        <end position="116"/>
    </location>
</feature>
<evidence type="ECO:0000256" key="4">
    <source>
        <dbReference type="ARBA" id="ARBA00023125"/>
    </source>
</evidence>
<dbReference type="Gene3D" id="1.10.10.60">
    <property type="entry name" value="Homeodomain-like"/>
    <property type="match status" value="2"/>
</dbReference>
<dbReference type="GO" id="GO:0005634">
    <property type="term" value="C:nucleus"/>
    <property type="evidence" value="ECO:0007669"/>
    <property type="project" value="UniProtKB-SubCell"/>
</dbReference>
<feature type="domain" description="HTH myb-type" evidence="9">
    <location>
        <begin position="9"/>
        <end position="61"/>
    </location>
</feature>
<dbReference type="Proteomes" id="UP001180020">
    <property type="component" value="Unassembled WGS sequence"/>
</dbReference>
<dbReference type="InterPro" id="IPR015495">
    <property type="entry name" value="Myb_TF_plants"/>
</dbReference>
<dbReference type="InterPro" id="IPR001005">
    <property type="entry name" value="SANT/Myb"/>
</dbReference>
<keyword evidence="5" id="KW-0804">Transcription</keyword>
<evidence type="ECO:0000256" key="5">
    <source>
        <dbReference type="ARBA" id="ARBA00023163"/>
    </source>
</evidence>
<evidence type="ECO:0000313" key="10">
    <source>
        <dbReference type="EMBL" id="KAK1307053.1"/>
    </source>
</evidence>
<feature type="compositionally biased region" description="Low complexity" evidence="7">
    <location>
        <begin position="151"/>
        <end position="164"/>
    </location>
</feature>
<dbReference type="InterPro" id="IPR017930">
    <property type="entry name" value="Myb_dom"/>
</dbReference>
<evidence type="ECO:0000256" key="6">
    <source>
        <dbReference type="ARBA" id="ARBA00023242"/>
    </source>
</evidence>
<dbReference type="SMART" id="SM00717">
    <property type="entry name" value="SANT"/>
    <property type="match status" value="2"/>
</dbReference>
<comment type="caution">
    <text evidence="10">The sequence shown here is derived from an EMBL/GenBank/DDBJ whole genome shotgun (WGS) entry which is preliminary data.</text>
</comment>
<keyword evidence="2" id="KW-0677">Repeat</keyword>
<evidence type="ECO:0000256" key="3">
    <source>
        <dbReference type="ARBA" id="ARBA00023015"/>
    </source>
</evidence>
<dbReference type="PANTHER" id="PTHR47994">
    <property type="entry name" value="F14D16.11-RELATED"/>
    <property type="match status" value="1"/>
</dbReference>
<keyword evidence="4" id="KW-0238">DNA-binding</keyword>
<dbReference type="PROSITE" id="PS51294">
    <property type="entry name" value="HTH_MYB"/>
    <property type="match status" value="2"/>
</dbReference>
<keyword evidence="11" id="KW-1185">Reference proteome</keyword>